<accession>A0A2P8A5F2</accession>
<keyword evidence="2" id="KW-0472">Membrane</keyword>
<feature type="region of interest" description="Disordered" evidence="1">
    <location>
        <begin position="377"/>
        <end position="432"/>
    </location>
</feature>
<reference evidence="3 4" key="1">
    <citation type="submission" date="2017-05" db="EMBL/GenBank/DDBJ databases">
        <title>Draft genome sequence of Elsinoe australis.</title>
        <authorList>
            <person name="Cheng Q."/>
        </authorList>
    </citation>
    <scope>NUCLEOTIDE SEQUENCE [LARGE SCALE GENOMIC DNA]</scope>
    <source>
        <strain evidence="3 4">NL1</strain>
    </source>
</reference>
<feature type="region of interest" description="Disordered" evidence="1">
    <location>
        <begin position="242"/>
        <end position="262"/>
    </location>
</feature>
<feature type="compositionally biased region" description="Polar residues" evidence="1">
    <location>
        <begin position="422"/>
        <end position="432"/>
    </location>
</feature>
<dbReference type="EMBL" id="NHZQ01000066">
    <property type="protein sequence ID" value="PSK55691.1"/>
    <property type="molecule type" value="Genomic_DNA"/>
</dbReference>
<dbReference type="OrthoDB" id="410307at2759"/>
<evidence type="ECO:0000256" key="2">
    <source>
        <dbReference type="SAM" id="Phobius"/>
    </source>
</evidence>
<keyword evidence="2" id="KW-1133">Transmembrane helix</keyword>
<dbReference type="STRING" id="40998.A0A2P8A5F2"/>
<gene>
    <name evidence="3" type="ORF">B9Z65_4569</name>
</gene>
<proteinExistence type="predicted"/>
<keyword evidence="4" id="KW-1185">Reference proteome</keyword>
<evidence type="ECO:0000313" key="3">
    <source>
        <dbReference type="EMBL" id="PSK55691.1"/>
    </source>
</evidence>
<feature type="compositionally biased region" description="Acidic residues" evidence="1">
    <location>
        <begin position="377"/>
        <end position="411"/>
    </location>
</feature>
<protein>
    <submittedName>
        <fullName evidence="3">Uncharacterized protein</fullName>
    </submittedName>
</protein>
<feature type="transmembrane region" description="Helical" evidence="2">
    <location>
        <begin position="301"/>
        <end position="334"/>
    </location>
</feature>
<evidence type="ECO:0000313" key="4">
    <source>
        <dbReference type="Proteomes" id="UP000243723"/>
    </source>
</evidence>
<sequence length="432" mass="47529">MSEDAELQAKIAALSARINREKQGLTPDVPAQSFTPTPRWSPYGHVPSYHARGGFRGRGAKPGFRNRTLVTANNASGGESKSGTATPEPAEKPNAGVTTHDRGHMQWTNAAVFDKKVQAKVQAMEETAKLKRQAKDDFLKNKVLEHVYGGQQPAAKPSQTTAPREIVVNDLRFRVATDGSKLIRVFGEKDDELDSNYRLLSKTDGPQKDPHSTPKEAKVAGVTFMRTKNGNMIRQGLLKNKRCSRRLHDSQQKKDLPQNDRVDAGKVHAPMATDAASSTTSTSLRSARNFFDPASVPMVRIAIFLTTLLFIVFPFVCISSAATAPSLTVVMLMSRLMHQRQSARTLRDLDTARKCRLPHIDRAGTLRKVAAAKAAEGQDDNDMSFDVSSEEENYEEIDSDDADSDEIEEDLVMAGSGDGHEMSQQQDYISFA</sequence>
<comment type="caution">
    <text evidence="3">The sequence shown here is derived from an EMBL/GenBank/DDBJ whole genome shotgun (WGS) entry which is preliminary data.</text>
</comment>
<feature type="compositionally biased region" description="Basic and acidic residues" evidence="1">
    <location>
        <begin position="246"/>
        <end position="262"/>
    </location>
</feature>
<name>A0A2P8A5F2_9PEZI</name>
<feature type="compositionally biased region" description="Polar residues" evidence="1">
    <location>
        <begin position="68"/>
        <end position="85"/>
    </location>
</feature>
<keyword evidence="2" id="KW-0812">Transmembrane</keyword>
<feature type="region of interest" description="Disordered" evidence="1">
    <location>
        <begin position="22"/>
        <end position="101"/>
    </location>
</feature>
<dbReference type="Proteomes" id="UP000243723">
    <property type="component" value="Unassembled WGS sequence"/>
</dbReference>
<organism evidence="3 4">
    <name type="scientific">Elsinoe australis</name>
    <dbReference type="NCBI Taxonomy" id="40998"/>
    <lineage>
        <taxon>Eukaryota</taxon>
        <taxon>Fungi</taxon>
        <taxon>Dikarya</taxon>
        <taxon>Ascomycota</taxon>
        <taxon>Pezizomycotina</taxon>
        <taxon>Dothideomycetes</taxon>
        <taxon>Dothideomycetidae</taxon>
        <taxon>Myriangiales</taxon>
        <taxon>Elsinoaceae</taxon>
        <taxon>Elsinoe</taxon>
    </lineage>
</organism>
<dbReference type="AlphaFoldDB" id="A0A2P8A5F2"/>
<evidence type="ECO:0000256" key="1">
    <source>
        <dbReference type="SAM" id="MobiDB-lite"/>
    </source>
</evidence>